<evidence type="ECO:0000313" key="2">
    <source>
        <dbReference type="EMBL" id="RKQ69789.1"/>
    </source>
</evidence>
<protein>
    <submittedName>
        <fullName evidence="2">Nucleoside-diphosphate-sugar epimerase</fullName>
    </submittedName>
</protein>
<dbReference type="CDD" id="cd05266">
    <property type="entry name" value="SDR_a4"/>
    <property type="match status" value="1"/>
</dbReference>
<dbReference type="SUPFAM" id="SSF51735">
    <property type="entry name" value="NAD(P)-binding Rossmann-fold domains"/>
    <property type="match status" value="1"/>
</dbReference>
<organism evidence="2 3">
    <name type="scientific">Litorimonas taeanensis</name>
    <dbReference type="NCBI Taxonomy" id="568099"/>
    <lineage>
        <taxon>Bacteria</taxon>
        <taxon>Pseudomonadati</taxon>
        <taxon>Pseudomonadota</taxon>
        <taxon>Alphaproteobacteria</taxon>
        <taxon>Maricaulales</taxon>
        <taxon>Robiginitomaculaceae</taxon>
    </lineage>
</organism>
<gene>
    <name evidence="2" type="ORF">DES40_2598</name>
</gene>
<dbReference type="OrthoDB" id="9808276at2"/>
<keyword evidence="3" id="KW-1185">Reference proteome</keyword>
<evidence type="ECO:0000313" key="3">
    <source>
        <dbReference type="Proteomes" id="UP000282211"/>
    </source>
</evidence>
<dbReference type="InParanoid" id="A0A420WFQ2"/>
<proteinExistence type="predicted"/>
<dbReference type="AlphaFoldDB" id="A0A420WFQ2"/>
<reference evidence="2 3" key="1">
    <citation type="submission" date="2018-10" db="EMBL/GenBank/DDBJ databases">
        <title>Genomic Encyclopedia of Type Strains, Phase IV (KMG-IV): sequencing the most valuable type-strain genomes for metagenomic binning, comparative biology and taxonomic classification.</title>
        <authorList>
            <person name="Goeker M."/>
        </authorList>
    </citation>
    <scope>NUCLEOTIDE SEQUENCE [LARGE SCALE GENOMIC DNA]</scope>
    <source>
        <strain evidence="2 3">DSM 22008</strain>
    </source>
</reference>
<evidence type="ECO:0000256" key="1">
    <source>
        <dbReference type="ARBA" id="ARBA00023027"/>
    </source>
</evidence>
<dbReference type="Gene3D" id="3.40.50.720">
    <property type="entry name" value="NAD(P)-binding Rossmann-like Domain"/>
    <property type="match status" value="1"/>
</dbReference>
<dbReference type="PANTHER" id="PTHR43574">
    <property type="entry name" value="EPIMERASE-RELATED"/>
    <property type="match status" value="1"/>
</dbReference>
<dbReference type="Proteomes" id="UP000282211">
    <property type="component" value="Unassembled WGS sequence"/>
</dbReference>
<dbReference type="InterPro" id="IPR036291">
    <property type="entry name" value="NAD(P)-bd_dom_sf"/>
</dbReference>
<keyword evidence="1" id="KW-0520">NAD</keyword>
<dbReference type="EMBL" id="RBII01000002">
    <property type="protein sequence ID" value="RKQ69789.1"/>
    <property type="molecule type" value="Genomic_DNA"/>
</dbReference>
<comment type="caution">
    <text evidence="2">The sequence shown here is derived from an EMBL/GenBank/DDBJ whole genome shotgun (WGS) entry which is preliminary data.</text>
</comment>
<name>A0A420WFQ2_9PROT</name>
<dbReference type="RefSeq" id="WP_121102800.1">
    <property type="nucleotide sequence ID" value="NZ_RBII01000002.1"/>
</dbReference>
<sequence length="319" mass="34828">MGTRINLHTGKAVSERVERPVALLLGAGYTARALAPVLTALGYSCVGTTRTPAEVKALEANNIAPIVSQSLASSEISDCFEKAEIIISSIPPCKSPDANGVYDPVVAQFGSLRPRAKWLAYLSATSVYGDRQGLWAFEGEPANPQLKRGKARAEAELEWLETLWPVHIFRLAGLYGQGRAPFSKLKSGTARAVIKDGHVVNRIYIDDCVSAIIASISRPNPQRIYNIADGHPAPPQDVLDYAAKLIGVDSPPRVGLEDETVSDMARTFYSETKRIDISRAKLELSWMPKYTDYKAGLRAILEPCTQSHDNKVPEQNIDI</sequence>
<dbReference type="FunCoup" id="A0A420WFQ2">
    <property type="interactions" value="234"/>
</dbReference>
<accession>A0A420WFQ2</accession>